<dbReference type="InterPro" id="IPR003736">
    <property type="entry name" value="PAAI_dom"/>
</dbReference>
<evidence type="ECO:0000256" key="4">
    <source>
        <dbReference type="ARBA" id="ARBA00038381"/>
    </source>
</evidence>
<organism evidence="9 10">
    <name type="scientific">Rhodococcus aetherivorans</name>
    <dbReference type="NCBI Taxonomy" id="191292"/>
    <lineage>
        <taxon>Bacteria</taxon>
        <taxon>Bacillati</taxon>
        <taxon>Actinomycetota</taxon>
        <taxon>Actinomycetes</taxon>
        <taxon>Mycobacteriales</taxon>
        <taxon>Nocardiaceae</taxon>
        <taxon>Rhodococcus</taxon>
    </lineage>
</organism>
<evidence type="ECO:0000256" key="7">
    <source>
        <dbReference type="ARBA" id="ARBA00048062"/>
    </source>
</evidence>
<evidence type="ECO:0000259" key="8">
    <source>
        <dbReference type="Pfam" id="PF03061"/>
    </source>
</evidence>
<evidence type="ECO:0000313" key="9">
    <source>
        <dbReference type="EMBL" id="UYF96031.1"/>
    </source>
</evidence>
<comment type="similarity">
    <text evidence="4">Belongs to the YigI thioesterase family.</text>
</comment>
<dbReference type="GO" id="GO:0047617">
    <property type="term" value="F:fatty acyl-CoA hydrolase activity"/>
    <property type="evidence" value="ECO:0007669"/>
    <property type="project" value="UniProtKB-EC"/>
</dbReference>
<dbReference type="CDD" id="cd03443">
    <property type="entry name" value="PaaI_thioesterase"/>
    <property type="match status" value="1"/>
</dbReference>
<comment type="catalytic activity">
    <reaction evidence="3">
        <text>a long-chain fatty acyl-CoA + H2O = a long-chain fatty acid + CoA + H(+)</text>
        <dbReference type="Rhea" id="RHEA:67680"/>
        <dbReference type="ChEBI" id="CHEBI:15377"/>
        <dbReference type="ChEBI" id="CHEBI:15378"/>
        <dbReference type="ChEBI" id="CHEBI:57287"/>
        <dbReference type="ChEBI" id="CHEBI:57560"/>
        <dbReference type="ChEBI" id="CHEBI:83139"/>
    </reaction>
</comment>
<comment type="catalytic activity">
    <reaction evidence="2">
        <text>a fatty acyl-CoA + H2O = a fatty acid + CoA + H(+)</text>
        <dbReference type="Rhea" id="RHEA:16781"/>
        <dbReference type="ChEBI" id="CHEBI:15377"/>
        <dbReference type="ChEBI" id="CHEBI:15378"/>
        <dbReference type="ChEBI" id="CHEBI:28868"/>
        <dbReference type="ChEBI" id="CHEBI:57287"/>
        <dbReference type="ChEBI" id="CHEBI:77636"/>
        <dbReference type="EC" id="3.1.2.20"/>
    </reaction>
</comment>
<dbReference type="SUPFAM" id="SSF54637">
    <property type="entry name" value="Thioesterase/thiol ester dehydrase-isomerase"/>
    <property type="match status" value="1"/>
</dbReference>
<evidence type="ECO:0000256" key="2">
    <source>
        <dbReference type="ARBA" id="ARBA00035880"/>
    </source>
</evidence>
<proteinExistence type="inferred from homology"/>
<dbReference type="PANTHER" id="PTHR43240:SF20">
    <property type="entry name" value="MEDIUM_LONG-CHAIN ACYL-COA THIOESTERASE YIGI"/>
    <property type="match status" value="1"/>
</dbReference>
<reference evidence="9" key="1">
    <citation type="submission" date="2022-09" db="EMBL/GenBank/DDBJ databases">
        <title>The genome sequence of Rhodococcus aetherivorans N1.</title>
        <authorList>
            <person name="Jiang W."/>
        </authorList>
    </citation>
    <scope>NUCLEOTIDE SEQUENCE</scope>
    <source>
        <strain evidence="9">N1</strain>
    </source>
</reference>
<evidence type="ECO:0000256" key="3">
    <source>
        <dbReference type="ARBA" id="ARBA00036002"/>
    </source>
</evidence>
<keyword evidence="1" id="KW-0378">Hydrolase</keyword>
<dbReference type="Proteomes" id="UP001163947">
    <property type="component" value="Chromosome"/>
</dbReference>
<gene>
    <name evidence="9" type="ORF">OCS65_09900</name>
</gene>
<dbReference type="InterPro" id="IPR006683">
    <property type="entry name" value="Thioestr_dom"/>
</dbReference>
<evidence type="ECO:0000313" key="10">
    <source>
        <dbReference type="Proteomes" id="UP001163947"/>
    </source>
</evidence>
<feature type="domain" description="Thioesterase" evidence="8">
    <location>
        <begin position="62"/>
        <end position="131"/>
    </location>
</feature>
<comment type="catalytic activity">
    <reaction evidence="7">
        <text>a medium-chain fatty acyl-CoA + H2O = a medium-chain fatty acid + CoA + H(+)</text>
        <dbReference type="Rhea" id="RHEA:68184"/>
        <dbReference type="ChEBI" id="CHEBI:15377"/>
        <dbReference type="ChEBI" id="CHEBI:15378"/>
        <dbReference type="ChEBI" id="CHEBI:57287"/>
        <dbReference type="ChEBI" id="CHEBI:59558"/>
        <dbReference type="ChEBI" id="CHEBI:90546"/>
    </reaction>
</comment>
<protein>
    <recommendedName>
        <fullName evidence="6">Medium/long-chain acyl-CoA thioesterase YigI</fullName>
        <ecNumber evidence="5">3.1.2.20</ecNumber>
    </recommendedName>
</protein>
<dbReference type="PANTHER" id="PTHR43240">
    <property type="entry name" value="1,4-DIHYDROXY-2-NAPHTHOYL-COA THIOESTERASE 1"/>
    <property type="match status" value="1"/>
</dbReference>
<dbReference type="InterPro" id="IPR029069">
    <property type="entry name" value="HotDog_dom_sf"/>
</dbReference>
<dbReference type="NCBIfam" id="TIGR00369">
    <property type="entry name" value="unchar_dom_1"/>
    <property type="match status" value="1"/>
</dbReference>
<evidence type="ECO:0000256" key="5">
    <source>
        <dbReference type="ARBA" id="ARBA00038894"/>
    </source>
</evidence>
<dbReference type="Pfam" id="PF03061">
    <property type="entry name" value="4HBT"/>
    <property type="match status" value="1"/>
</dbReference>
<name>A0AA46P0L8_9NOCA</name>
<evidence type="ECO:0000256" key="1">
    <source>
        <dbReference type="ARBA" id="ARBA00022801"/>
    </source>
</evidence>
<sequence length="164" mass="17089">MSAHDPAVWGRLQAVELRGVDDAAAVLAAQPFSVLVGARVAAYEPGRAVLEIPLRPELLQQFGFVHGGVLAYAADNSLTFAAGTVLGSSIVTTGFTIDYLRPGRGTLLRAAATVVDSSRRQALCRCEIVAVTEDGTETRVAAAQGGARVIDLDRRSGREPGSGS</sequence>
<dbReference type="Gene3D" id="3.10.129.10">
    <property type="entry name" value="Hotdog Thioesterase"/>
    <property type="match status" value="1"/>
</dbReference>
<accession>A0AA46P0L8</accession>
<dbReference type="EC" id="3.1.2.20" evidence="5"/>
<evidence type="ECO:0000256" key="6">
    <source>
        <dbReference type="ARBA" id="ARBA00040062"/>
    </source>
</evidence>
<dbReference type="EMBL" id="CP106982">
    <property type="protein sequence ID" value="UYF96031.1"/>
    <property type="molecule type" value="Genomic_DNA"/>
</dbReference>
<dbReference type="AlphaFoldDB" id="A0AA46P0L8"/>